<reference evidence="4" key="1">
    <citation type="journal article" date="2014" name="Int. J. Syst. Evol. Microbiol.">
        <title>Complete genome sequence of Corynebacterium casei LMG S-19264T (=DSM 44701T), isolated from a smear-ripened cheese.</title>
        <authorList>
            <consortium name="US DOE Joint Genome Institute (JGI-PGF)"/>
            <person name="Walter F."/>
            <person name="Albersmeier A."/>
            <person name="Kalinowski J."/>
            <person name="Ruckert C."/>
        </authorList>
    </citation>
    <scope>NUCLEOTIDE SEQUENCE</scope>
    <source>
        <strain evidence="4">CGMCC 4.5737</strain>
    </source>
</reference>
<accession>A0A8J3CLU5</accession>
<dbReference type="InterPro" id="IPR012327">
    <property type="entry name" value="MeTrfase_D12"/>
</dbReference>
<keyword evidence="2" id="KW-0808">Transferase</keyword>
<comment type="caution">
    <text evidence="4">The sequence shown here is derived from an EMBL/GenBank/DDBJ whole genome shotgun (WGS) entry which is preliminary data.</text>
</comment>
<dbReference type="PANTHER" id="PTHR30481:SF4">
    <property type="entry name" value="SITE-SPECIFIC DNA-METHYLTRANSFERASE (ADENINE-SPECIFIC)"/>
    <property type="match status" value="1"/>
</dbReference>
<dbReference type="Proteomes" id="UP000637578">
    <property type="component" value="Unassembled WGS sequence"/>
</dbReference>
<dbReference type="GO" id="GO:0006298">
    <property type="term" value="P:mismatch repair"/>
    <property type="evidence" value="ECO:0007669"/>
    <property type="project" value="TreeGrafter"/>
</dbReference>
<dbReference type="Gene3D" id="3.40.50.150">
    <property type="entry name" value="Vaccinia Virus protein VP39"/>
    <property type="match status" value="2"/>
</dbReference>
<name>A0A8J3CLU5_9PSEU</name>
<proteinExistence type="predicted"/>
<dbReference type="GO" id="GO:0032259">
    <property type="term" value="P:methylation"/>
    <property type="evidence" value="ECO:0007669"/>
    <property type="project" value="UniProtKB-KW"/>
</dbReference>
<dbReference type="PIRSF" id="PIRSF000398">
    <property type="entry name" value="M_m6A_EcoRV"/>
    <property type="match status" value="1"/>
</dbReference>
<keyword evidence="5" id="KW-1185">Reference proteome</keyword>
<dbReference type="PANTHER" id="PTHR30481">
    <property type="entry name" value="DNA ADENINE METHYLASE"/>
    <property type="match status" value="1"/>
</dbReference>
<dbReference type="GO" id="GO:0009007">
    <property type="term" value="F:site-specific DNA-methyltransferase (adenine-specific) activity"/>
    <property type="evidence" value="ECO:0007669"/>
    <property type="project" value="UniProtKB-EC"/>
</dbReference>
<evidence type="ECO:0000256" key="3">
    <source>
        <dbReference type="ARBA" id="ARBA00022691"/>
    </source>
</evidence>
<dbReference type="Pfam" id="PF02086">
    <property type="entry name" value="MethyltransfD12"/>
    <property type="match status" value="1"/>
</dbReference>
<dbReference type="InterPro" id="IPR029063">
    <property type="entry name" value="SAM-dependent_MTases_sf"/>
</dbReference>
<gene>
    <name evidence="4" type="ORF">GCM10012275_64740</name>
</gene>
<reference evidence="4" key="2">
    <citation type="submission" date="2020-09" db="EMBL/GenBank/DDBJ databases">
        <authorList>
            <person name="Sun Q."/>
            <person name="Zhou Y."/>
        </authorList>
    </citation>
    <scope>NUCLEOTIDE SEQUENCE</scope>
    <source>
        <strain evidence="4">CGMCC 4.5737</strain>
    </source>
</reference>
<keyword evidence="1 4" id="KW-0489">Methyltransferase</keyword>
<dbReference type="InterPro" id="IPR012263">
    <property type="entry name" value="M_m6A_EcoRV"/>
</dbReference>
<dbReference type="GO" id="GO:1904047">
    <property type="term" value="F:S-adenosyl-L-methionine binding"/>
    <property type="evidence" value="ECO:0007669"/>
    <property type="project" value="TreeGrafter"/>
</dbReference>
<dbReference type="SUPFAM" id="SSF53335">
    <property type="entry name" value="S-adenosyl-L-methionine-dependent methyltransferases"/>
    <property type="match status" value="1"/>
</dbReference>
<protein>
    <submittedName>
        <fullName evidence="4">DNA methyltransferase</fullName>
    </submittedName>
</protein>
<dbReference type="GO" id="GO:0009307">
    <property type="term" value="P:DNA restriction-modification system"/>
    <property type="evidence" value="ECO:0007669"/>
    <property type="project" value="InterPro"/>
</dbReference>
<dbReference type="PRINTS" id="PR00505">
    <property type="entry name" value="D12N6MTFRASE"/>
</dbReference>
<organism evidence="4 5">
    <name type="scientific">Longimycelium tulufanense</name>
    <dbReference type="NCBI Taxonomy" id="907463"/>
    <lineage>
        <taxon>Bacteria</taxon>
        <taxon>Bacillati</taxon>
        <taxon>Actinomycetota</taxon>
        <taxon>Actinomycetes</taxon>
        <taxon>Pseudonocardiales</taxon>
        <taxon>Pseudonocardiaceae</taxon>
        <taxon>Longimycelium</taxon>
    </lineage>
</organism>
<dbReference type="AlphaFoldDB" id="A0A8J3CLU5"/>
<dbReference type="EMBL" id="BMMK01000089">
    <property type="protein sequence ID" value="GGM85011.1"/>
    <property type="molecule type" value="Genomic_DNA"/>
</dbReference>
<dbReference type="RefSeq" id="WP_189062253.1">
    <property type="nucleotide sequence ID" value="NZ_BMMK01000089.1"/>
</dbReference>
<sequence length="272" mass="30431">MKPPFAYYGGKTGLARRIVDLLPPHQHYVEPFAGSLAVLLAKPPAPMETVNDLDGDLMHFWRVLRDRPAELIRACALTPHSRAEYQTAYKLAEDELERARRVWVRISQGRTGTLARTGWRFYIDPAGSSTSMPGYLAGYVERMASAAQRLARVSLECRPALELIEAYGSCPDVLLYVDPPYLGQTRTGTNYRHEMSSEREHRKLAEALKGCRAAVVLSGYHSPLYAELYRDWHVTSLASATAQGGTWSPRTEALWSNRPPQGSLFDHVEVAS</sequence>
<evidence type="ECO:0000313" key="5">
    <source>
        <dbReference type="Proteomes" id="UP000637578"/>
    </source>
</evidence>
<keyword evidence="3" id="KW-0949">S-adenosyl-L-methionine</keyword>
<evidence type="ECO:0000256" key="2">
    <source>
        <dbReference type="ARBA" id="ARBA00022679"/>
    </source>
</evidence>
<evidence type="ECO:0000313" key="4">
    <source>
        <dbReference type="EMBL" id="GGM85011.1"/>
    </source>
</evidence>
<dbReference type="GO" id="GO:0043565">
    <property type="term" value="F:sequence-specific DNA binding"/>
    <property type="evidence" value="ECO:0007669"/>
    <property type="project" value="TreeGrafter"/>
</dbReference>
<evidence type="ECO:0000256" key="1">
    <source>
        <dbReference type="ARBA" id="ARBA00022603"/>
    </source>
</evidence>